<evidence type="ECO:0000313" key="14">
    <source>
        <dbReference type="Proteomes" id="UP000004995"/>
    </source>
</evidence>
<dbReference type="Gene3D" id="3.30.200.20">
    <property type="entry name" value="Phosphorylase Kinase, domain 1"/>
    <property type="match status" value="1"/>
</dbReference>
<dbReference type="InParanoid" id="K3YCM4"/>
<protein>
    <recommendedName>
        <fullName evidence="2">non-specific serine/threonine protein kinase</fullName>
        <ecNumber evidence="2">2.7.11.1</ecNumber>
    </recommendedName>
</protein>
<dbReference type="AlphaFoldDB" id="K3YCM4"/>
<keyword evidence="8" id="KW-0067">ATP-binding</keyword>
<sequence>MASHVLVFLSLSLFLLGTPAACISDMFDHGRNITDGETLVSSGGDHPEVPWIWFSVSETAVCWVANRERPLNDTSGVLVLGDTGRLFLLDGSGQVVWSSNSVGAASAVARLLHSGNLVVLRHRNSSAVLWQSFDHPSNTLLPGMKTGKNLWTGAEWYLTSWRSANDPAPGPYRRGTQTAGLPENVVWHGGAKKYRTGPWNALWFNGVPEMRSPGEVTYGYHAKAGAPFSLLVVTEDGAIQPLVWDPSSRAWKTFYSTPRDVCDAYARCGPFGLCNVNAASTSFCGCAKGFGPASPSAWRMREASGGCRRNVPLDCGNGTTTTDGFVIVRNVKLPDTHNASVEECSARCLANCSCVAYAAADIRGGGAGSGRIIWTHDIVDVRLWMLRLLATVEKATGNFSKTNVIGEGAFGIVYEGQLPNDHPLAGGLPGRKVAVKRLKLSSLPNRVLDDFPREVAVMSKLRHDNLVRLLAFCDQGNERLLVYDVRASLSWPTRLEIIHGIARGVCYLHEGTGEIVIHRDLKPIADFGTVKLFRVDQTGTQTVVVSPGYAPPEYAKDGDMTLKCDVFSFGVVLLEVVSGRRNSAEPSHLSHVWKLWEEHRIMGLLDPAVPRPCSDSDADLLSELRRCIHIGLLCVQRSPGHRPAMSAALATLTSRTSQLDQPRRPVLECRTTRPLLAGEATGGGAIVEDPPRVSSC</sequence>
<feature type="domain" description="Protein kinase" evidence="10">
    <location>
        <begin position="399"/>
        <end position="667"/>
    </location>
</feature>
<dbReference type="SUPFAM" id="SSF56112">
    <property type="entry name" value="Protein kinase-like (PK-like)"/>
    <property type="match status" value="1"/>
</dbReference>
<dbReference type="EMBL" id="AGNK02004520">
    <property type="status" value="NOT_ANNOTATED_CDS"/>
    <property type="molecule type" value="Genomic_DNA"/>
</dbReference>
<evidence type="ECO:0000259" key="10">
    <source>
        <dbReference type="PROSITE" id="PS50011"/>
    </source>
</evidence>
<feature type="chain" id="PRO_5010126605" description="non-specific serine/threonine protein kinase" evidence="9">
    <location>
        <begin position="21"/>
        <end position="696"/>
    </location>
</feature>
<dbReference type="InterPro" id="IPR000858">
    <property type="entry name" value="S_locus_glycoprot_dom"/>
</dbReference>
<evidence type="ECO:0000256" key="7">
    <source>
        <dbReference type="ARBA" id="ARBA00048679"/>
    </source>
</evidence>
<dbReference type="Pfam" id="PF00954">
    <property type="entry name" value="S_locus_glycop"/>
    <property type="match status" value="1"/>
</dbReference>
<dbReference type="PROSITE" id="PS00107">
    <property type="entry name" value="PROTEIN_KINASE_ATP"/>
    <property type="match status" value="1"/>
</dbReference>
<keyword evidence="5" id="KW-0675">Receptor</keyword>
<comment type="catalytic activity">
    <reaction evidence="7">
        <text>L-seryl-[protein] + ATP = O-phospho-L-seryl-[protein] + ADP + H(+)</text>
        <dbReference type="Rhea" id="RHEA:17989"/>
        <dbReference type="Rhea" id="RHEA-COMP:9863"/>
        <dbReference type="Rhea" id="RHEA-COMP:11604"/>
        <dbReference type="ChEBI" id="CHEBI:15378"/>
        <dbReference type="ChEBI" id="CHEBI:29999"/>
        <dbReference type="ChEBI" id="CHEBI:30616"/>
        <dbReference type="ChEBI" id="CHEBI:83421"/>
        <dbReference type="ChEBI" id="CHEBI:456216"/>
        <dbReference type="EC" id="2.7.11.1"/>
    </reaction>
</comment>
<proteinExistence type="predicted"/>
<feature type="signal peptide" evidence="9">
    <location>
        <begin position="1"/>
        <end position="20"/>
    </location>
</feature>
<dbReference type="PANTHER" id="PTHR32444">
    <property type="entry name" value="BULB-TYPE LECTIN DOMAIN-CONTAINING PROTEIN"/>
    <property type="match status" value="1"/>
</dbReference>
<keyword evidence="4" id="KW-1015">Disulfide bond</keyword>
<dbReference type="InterPro" id="IPR000719">
    <property type="entry name" value="Prot_kinase_dom"/>
</dbReference>
<dbReference type="CDD" id="cd00028">
    <property type="entry name" value="B_lectin"/>
    <property type="match status" value="1"/>
</dbReference>
<reference evidence="14" key="1">
    <citation type="journal article" date="2012" name="Nat. Biotechnol.">
        <title>Reference genome sequence of the model plant Setaria.</title>
        <authorList>
            <person name="Bennetzen J.L."/>
            <person name="Schmutz J."/>
            <person name="Wang H."/>
            <person name="Percifield R."/>
            <person name="Hawkins J."/>
            <person name="Pontaroli A.C."/>
            <person name="Estep M."/>
            <person name="Feng L."/>
            <person name="Vaughn J.N."/>
            <person name="Grimwood J."/>
            <person name="Jenkins J."/>
            <person name="Barry K."/>
            <person name="Lindquist E."/>
            <person name="Hellsten U."/>
            <person name="Deshpande S."/>
            <person name="Wang X."/>
            <person name="Wu X."/>
            <person name="Mitros T."/>
            <person name="Triplett J."/>
            <person name="Yang X."/>
            <person name="Ye C.Y."/>
            <person name="Mauro-Herrera M."/>
            <person name="Wang L."/>
            <person name="Li P."/>
            <person name="Sharma M."/>
            <person name="Sharma R."/>
            <person name="Ronald P.C."/>
            <person name="Panaud O."/>
            <person name="Kellogg E.A."/>
            <person name="Brutnell T.P."/>
            <person name="Doust A.N."/>
            <person name="Tuskan G.A."/>
            <person name="Rokhsar D."/>
            <person name="Devos K.M."/>
        </authorList>
    </citation>
    <scope>NUCLEOTIDE SEQUENCE [LARGE SCALE GENOMIC DNA]</scope>
    <source>
        <strain evidence="14">cv. Yugu1</strain>
    </source>
</reference>
<feature type="domain" description="Bulb-type lectin" evidence="11">
    <location>
        <begin position="18"/>
        <end position="132"/>
    </location>
</feature>
<organism evidence="13 14">
    <name type="scientific">Setaria italica</name>
    <name type="common">Foxtail millet</name>
    <name type="synonym">Panicum italicum</name>
    <dbReference type="NCBI Taxonomy" id="4555"/>
    <lineage>
        <taxon>Eukaryota</taxon>
        <taxon>Viridiplantae</taxon>
        <taxon>Streptophyta</taxon>
        <taxon>Embryophyta</taxon>
        <taxon>Tracheophyta</taxon>
        <taxon>Spermatophyta</taxon>
        <taxon>Magnoliopsida</taxon>
        <taxon>Liliopsida</taxon>
        <taxon>Poales</taxon>
        <taxon>Poaceae</taxon>
        <taxon>PACMAD clade</taxon>
        <taxon>Panicoideae</taxon>
        <taxon>Panicodae</taxon>
        <taxon>Paniceae</taxon>
        <taxon>Cenchrinae</taxon>
        <taxon>Setaria</taxon>
    </lineage>
</organism>
<dbReference type="PROSITE" id="PS50948">
    <property type="entry name" value="PAN"/>
    <property type="match status" value="1"/>
</dbReference>
<dbReference type="eggNOG" id="ENOG502RRTF">
    <property type="taxonomic scope" value="Eukaryota"/>
</dbReference>
<evidence type="ECO:0000256" key="6">
    <source>
        <dbReference type="ARBA" id="ARBA00047899"/>
    </source>
</evidence>
<dbReference type="EnsemblPlants" id="KQK99095">
    <property type="protein sequence ID" value="KQK99095"/>
    <property type="gene ID" value="SETIT_011973mg"/>
</dbReference>
<keyword evidence="14" id="KW-1185">Reference proteome</keyword>
<dbReference type="Pfam" id="PF08276">
    <property type="entry name" value="PAN_2"/>
    <property type="match status" value="1"/>
</dbReference>
<comment type="subcellular location">
    <subcellularLocation>
        <location evidence="1">Membrane</location>
        <topology evidence="1">Single-pass type I membrane protein</topology>
    </subcellularLocation>
</comment>
<dbReference type="GO" id="GO:0007165">
    <property type="term" value="P:signal transduction"/>
    <property type="evidence" value="ECO:0000318"/>
    <property type="project" value="GO_Central"/>
</dbReference>
<dbReference type="OMA" id="WEEHRIM"/>
<dbReference type="SMART" id="SM00108">
    <property type="entry name" value="B_lectin"/>
    <property type="match status" value="1"/>
</dbReference>
<evidence type="ECO:0000256" key="4">
    <source>
        <dbReference type="ARBA" id="ARBA00023157"/>
    </source>
</evidence>
<dbReference type="GO" id="GO:0051707">
    <property type="term" value="P:response to other organism"/>
    <property type="evidence" value="ECO:0007669"/>
    <property type="project" value="UniProtKB-ARBA"/>
</dbReference>
<dbReference type="Pfam" id="PF01453">
    <property type="entry name" value="B_lectin"/>
    <property type="match status" value="1"/>
</dbReference>
<dbReference type="Gene3D" id="2.90.10.10">
    <property type="entry name" value="Bulb-type lectin domain"/>
    <property type="match status" value="1"/>
</dbReference>
<dbReference type="GO" id="GO:0005886">
    <property type="term" value="C:plasma membrane"/>
    <property type="evidence" value="ECO:0000318"/>
    <property type="project" value="GO_Central"/>
</dbReference>
<reference evidence="13" key="2">
    <citation type="submission" date="2018-08" db="UniProtKB">
        <authorList>
            <consortium name="EnsemblPlants"/>
        </authorList>
    </citation>
    <scope>IDENTIFICATION</scope>
    <source>
        <strain evidence="13">Yugu1</strain>
    </source>
</reference>
<evidence type="ECO:0000256" key="8">
    <source>
        <dbReference type="PROSITE-ProRule" id="PRU10141"/>
    </source>
</evidence>
<dbReference type="InterPro" id="IPR001480">
    <property type="entry name" value="Bulb-type_lectin_dom"/>
</dbReference>
<dbReference type="PROSITE" id="PS50011">
    <property type="entry name" value="PROTEIN_KINASE_DOM"/>
    <property type="match status" value="1"/>
</dbReference>
<evidence type="ECO:0000256" key="3">
    <source>
        <dbReference type="ARBA" id="ARBA00022729"/>
    </source>
</evidence>
<feature type="domain" description="Apple" evidence="12">
    <location>
        <begin position="315"/>
        <end position="403"/>
    </location>
</feature>
<dbReference type="CDD" id="cd01098">
    <property type="entry name" value="PAN_AP_plant"/>
    <property type="match status" value="1"/>
</dbReference>
<accession>K3YCM4</accession>
<dbReference type="GO" id="GO:0006955">
    <property type="term" value="P:immune response"/>
    <property type="evidence" value="ECO:0000318"/>
    <property type="project" value="GO_Central"/>
</dbReference>
<dbReference type="HOGENOM" id="CLU_000288_116_1_1"/>
<dbReference type="InterPro" id="IPR017441">
    <property type="entry name" value="Protein_kinase_ATP_BS"/>
</dbReference>
<keyword evidence="8" id="KW-0547">Nucleotide-binding</keyword>
<dbReference type="PROSITE" id="PS50927">
    <property type="entry name" value="BULB_LECTIN"/>
    <property type="match status" value="1"/>
</dbReference>
<dbReference type="Proteomes" id="UP000004995">
    <property type="component" value="Unassembled WGS sequence"/>
</dbReference>
<evidence type="ECO:0000259" key="12">
    <source>
        <dbReference type="PROSITE" id="PS50948"/>
    </source>
</evidence>
<dbReference type="Gene3D" id="1.10.510.10">
    <property type="entry name" value="Transferase(Phosphotransferase) domain 1"/>
    <property type="match status" value="1"/>
</dbReference>
<dbReference type="InterPro" id="IPR003609">
    <property type="entry name" value="Pan_app"/>
</dbReference>
<keyword evidence="3 9" id="KW-0732">Signal</keyword>
<evidence type="ECO:0000256" key="5">
    <source>
        <dbReference type="ARBA" id="ARBA00023170"/>
    </source>
</evidence>
<evidence type="ECO:0000256" key="2">
    <source>
        <dbReference type="ARBA" id="ARBA00012513"/>
    </source>
</evidence>
<evidence type="ECO:0000256" key="9">
    <source>
        <dbReference type="SAM" id="SignalP"/>
    </source>
</evidence>
<comment type="catalytic activity">
    <reaction evidence="6">
        <text>L-threonyl-[protein] + ATP = O-phospho-L-threonyl-[protein] + ADP + H(+)</text>
        <dbReference type="Rhea" id="RHEA:46608"/>
        <dbReference type="Rhea" id="RHEA-COMP:11060"/>
        <dbReference type="Rhea" id="RHEA-COMP:11605"/>
        <dbReference type="ChEBI" id="CHEBI:15378"/>
        <dbReference type="ChEBI" id="CHEBI:30013"/>
        <dbReference type="ChEBI" id="CHEBI:30616"/>
        <dbReference type="ChEBI" id="CHEBI:61977"/>
        <dbReference type="ChEBI" id="CHEBI:456216"/>
        <dbReference type="EC" id="2.7.11.1"/>
    </reaction>
</comment>
<evidence type="ECO:0000259" key="11">
    <source>
        <dbReference type="PROSITE" id="PS50927"/>
    </source>
</evidence>
<dbReference type="SUPFAM" id="SSF51110">
    <property type="entry name" value="alpha-D-mannose-specific plant lectins"/>
    <property type="match status" value="1"/>
</dbReference>
<dbReference type="PANTHER" id="PTHR32444:SF236">
    <property type="entry name" value="D-MANNOSE BINDING LECTIN FAMILY PROTEIN, EXPRESSED"/>
    <property type="match status" value="1"/>
</dbReference>
<dbReference type="InterPro" id="IPR011009">
    <property type="entry name" value="Kinase-like_dom_sf"/>
</dbReference>
<evidence type="ECO:0000313" key="13">
    <source>
        <dbReference type="EnsemblPlants" id="KQK99095"/>
    </source>
</evidence>
<dbReference type="EC" id="2.7.11.1" evidence="2"/>
<dbReference type="InterPro" id="IPR036426">
    <property type="entry name" value="Bulb-type_lectin_dom_sf"/>
</dbReference>
<evidence type="ECO:0000256" key="1">
    <source>
        <dbReference type="ARBA" id="ARBA00004479"/>
    </source>
</evidence>
<dbReference type="GO" id="GO:0048544">
    <property type="term" value="P:recognition of pollen"/>
    <property type="evidence" value="ECO:0007669"/>
    <property type="project" value="InterPro"/>
</dbReference>
<dbReference type="GO" id="GO:0004674">
    <property type="term" value="F:protein serine/threonine kinase activity"/>
    <property type="evidence" value="ECO:0000318"/>
    <property type="project" value="GO_Central"/>
</dbReference>
<dbReference type="Gramene" id="KQK99095">
    <property type="protein sequence ID" value="KQK99095"/>
    <property type="gene ID" value="SETIT_011973mg"/>
</dbReference>
<feature type="binding site" evidence="8">
    <location>
        <position position="436"/>
    </location>
    <ligand>
        <name>ATP</name>
        <dbReference type="ChEBI" id="CHEBI:30616"/>
    </ligand>
</feature>
<name>K3YCM4_SETIT</name>
<dbReference type="GO" id="GO:0005524">
    <property type="term" value="F:ATP binding"/>
    <property type="evidence" value="ECO:0007669"/>
    <property type="project" value="UniProtKB-UniRule"/>
</dbReference>
<dbReference type="Pfam" id="PF00069">
    <property type="entry name" value="Pkinase"/>
    <property type="match status" value="1"/>
</dbReference>